<comment type="caution">
    <text evidence="1">The sequence shown here is derived from an EMBL/GenBank/DDBJ whole genome shotgun (WGS) entry which is preliminary data.</text>
</comment>
<protein>
    <submittedName>
        <fullName evidence="1">Uncharacterized protein</fullName>
    </submittedName>
</protein>
<name>A0ABQ9TGA5_SAGOE</name>
<reference evidence="1 2" key="1">
    <citation type="submission" date="2023-05" db="EMBL/GenBank/DDBJ databases">
        <title>B98-5 Cell Line De Novo Hybrid Assembly: An Optical Mapping Approach.</title>
        <authorList>
            <person name="Kananen K."/>
            <person name="Auerbach J.A."/>
            <person name="Kautto E."/>
            <person name="Blachly J.S."/>
        </authorList>
    </citation>
    <scope>NUCLEOTIDE SEQUENCE [LARGE SCALE GENOMIC DNA]</scope>
    <source>
        <strain evidence="1">B95-8</strain>
        <tissue evidence="1">Cell line</tissue>
    </source>
</reference>
<evidence type="ECO:0000313" key="1">
    <source>
        <dbReference type="EMBL" id="KAK2083778.1"/>
    </source>
</evidence>
<proteinExistence type="predicted"/>
<sequence>VLEEYIIYEVASRQYYVCEEGGEEVIAGLEAYYEPSEEYLKSKEDVALHGLLVAEEVL</sequence>
<evidence type="ECO:0000313" key="2">
    <source>
        <dbReference type="Proteomes" id="UP001266305"/>
    </source>
</evidence>
<organism evidence="1 2">
    <name type="scientific">Saguinus oedipus</name>
    <name type="common">Cotton-top tamarin</name>
    <name type="synonym">Oedipomidas oedipus</name>
    <dbReference type="NCBI Taxonomy" id="9490"/>
    <lineage>
        <taxon>Eukaryota</taxon>
        <taxon>Metazoa</taxon>
        <taxon>Chordata</taxon>
        <taxon>Craniata</taxon>
        <taxon>Vertebrata</taxon>
        <taxon>Euteleostomi</taxon>
        <taxon>Mammalia</taxon>
        <taxon>Eutheria</taxon>
        <taxon>Euarchontoglires</taxon>
        <taxon>Primates</taxon>
        <taxon>Haplorrhini</taxon>
        <taxon>Platyrrhini</taxon>
        <taxon>Cebidae</taxon>
        <taxon>Callitrichinae</taxon>
        <taxon>Saguinus</taxon>
    </lineage>
</organism>
<feature type="non-terminal residue" evidence="1">
    <location>
        <position position="58"/>
    </location>
</feature>
<dbReference type="EMBL" id="JASSZA010000023">
    <property type="protein sequence ID" value="KAK2083778.1"/>
    <property type="molecule type" value="Genomic_DNA"/>
</dbReference>
<accession>A0ABQ9TGA5</accession>
<dbReference type="Proteomes" id="UP001266305">
    <property type="component" value="Unassembled WGS sequence"/>
</dbReference>
<gene>
    <name evidence="1" type="ORF">P7K49_039014</name>
</gene>
<feature type="non-terminal residue" evidence="1">
    <location>
        <position position="1"/>
    </location>
</feature>
<keyword evidence="2" id="KW-1185">Reference proteome</keyword>